<dbReference type="Proteomes" id="UP000027466">
    <property type="component" value="Unassembled WGS sequence"/>
</dbReference>
<dbReference type="Pfam" id="PF11453">
    <property type="entry name" value="DUF2950"/>
    <property type="match status" value="1"/>
</dbReference>
<accession>A0A069Q107</accession>
<protein>
    <recommendedName>
        <fullName evidence="3">DUF2950 domain-containing protein</fullName>
    </recommendedName>
</protein>
<comment type="caution">
    <text evidence="1">The sequence shown here is derived from an EMBL/GenBank/DDBJ whole genome shotgun (WGS) entry which is preliminary data.</text>
</comment>
<dbReference type="STRING" id="60547.GCA_000751215_05691"/>
<evidence type="ECO:0000313" key="2">
    <source>
        <dbReference type="Proteomes" id="UP000027466"/>
    </source>
</evidence>
<organism evidence="1 2">
    <name type="scientific">Caballeronia glathei</name>
    <dbReference type="NCBI Taxonomy" id="60547"/>
    <lineage>
        <taxon>Bacteria</taxon>
        <taxon>Pseudomonadati</taxon>
        <taxon>Pseudomonadota</taxon>
        <taxon>Betaproteobacteria</taxon>
        <taxon>Burkholderiales</taxon>
        <taxon>Burkholderiaceae</taxon>
        <taxon>Caballeronia</taxon>
    </lineage>
</organism>
<evidence type="ECO:0008006" key="3">
    <source>
        <dbReference type="Google" id="ProtNLM"/>
    </source>
</evidence>
<name>A0A069Q107_9BURK</name>
<dbReference type="EMBL" id="JFHC01000008">
    <property type="protein sequence ID" value="KDR43431.1"/>
    <property type="molecule type" value="Genomic_DNA"/>
</dbReference>
<gene>
    <name evidence="1" type="ORF">BG61_38590</name>
</gene>
<keyword evidence="2" id="KW-1185">Reference proteome</keyword>
<proteinExistence type="predicted"/>
<evidence type="ECO:0000313" key="1">
    <source>
        <dbReference type="EMBL" id="KDR43431.1"/>
    </source>
</evidence>
<dbReference type="InterPro" id="IPR021556">
    <property type="entry name" value="DUF2950"/>
</dbReference>
<reference evidence="1 2" key="1">
    <citation type="submission" date="2014-03" db="EMBL/GenBank/DDBJ databases">
        <title>Draft Genome Sequences of Four Burkholderia Strains.</title>
        <authorList>
            <person name="Liu X.Y."/>
            <person name="Li C.X."/>
            <person name="Xu J.H."/>
        </authorList>
    </citation>
    <scope>NUCLEOTIDE SEQUENCE [LARGE SCALE GENOMIC DNA]</scope>
    <source>
        <strain evidence="1 2">DSM 50014</strain>
    </source>
</reference>
<sequence length="285" mass="30904">MAAALLIATPAAHAQALYPSPDAAAQALVDAIARNDDAKLRTVLGKDFATFIPTDNIGEQDIYQFLGAWAKEHRIVNDPAPLGGHAAAHVEVGNSGWTLPIPLVQVGKSWRFDLPAARDEILTRRIGRNERSTMLSALAYVDAQQDYQKAEQHYARRFVSTPGKHDGLYWDTAPGEPESPLGPLAATMRDRTHPGEAYHGYHYKILSAQGPHAKGGAASYLSGGEMTKGFGLIAWPAKYGQTGVMTFMVNQDGQVYQKNLGPATPRVAESITRFDPDDTWQAVSP</sequence>
<dbReference type="AlphaFoldDB" id="A0A069Q107"/>